<sequence>MDMGSSRTDWNSNDEFFKFTRGRFIVDEVENLRKREIRFDMNSLARVAADSVGAARCIAIEKYPDGMFNKAFLMSMDDGREVIAKVPNPNAGVPHFTTASEVATMDFEARKILNTPAPRVYTWNSQAKSHPVGAEFIIMDKTEGVPLSQVWSTMKLPQKL</sequence>
<evidence type="ECO:0000256" key="2">
    <source>
        <dbReference type="ARBA" id="ARBA00005543"/>
    </source>
</evidence>
<protein>
    <recommendedName>
        <fullName evidence="3">Altered inheritance of mitochondria protein 9, mitochondrial</fullName>
    </recommendedName>
    <alternativeName>
        <fullName evidence="6">Found in mitochondrial proteome protein 29</fullName>
    </alternativeName>
</protein>
<accession>A0A0J8R5A9</accession>
<evidence type="ECO:0000256" key="6">
    <source>
        <dbReference type="ARBA" id="ARBA00031849"/>
    </source>
</evidence>
<comment type="similarity">
    <text evidence="2">Belongs to the AIM9 family.</text>
</comment>
<dbReference type="Proteomes" id="UP000054559">
    <property type="component" value="Unassembled WGS sequence"/>
</dbReference>
<dbReference type="InterPro" id="IPR011009">
    <property type="entry name" value="Kinase-like_dom_sf"/>
</dbReference>
<keyword evidence="5" id="KW-0496">Mitochondrion</keyword>
<name>A0A0J8R5A9_COCIT</name>
<dbReference type="PANTHER" id="PTHR36091:SF1">
    <property type="entry name" value="ALTERED INHERITANCE OF MITOCHONDRIA PROTEIN 9, MITOCHONDRIAL"/>
    <property type="match status" value="1"/>
</dbReference>
<evidence type="ECO:0000313" key="8">
    <source>
        <dbReference type="Proteomes" id="UP000054559"/>
    </source>
</evidence>
<gene>
    <name evidence="7" type="ORF">CISG_01998</name>
</gene>
<evidence type="ECO:0000256" key="1">
    <source>
        <dbReference type="ARBA" id="ARBA00004173"/>
    </source>
</evidence>
<evidence type="ECO:0000256" key="5">
    <source>
        <dbReference type="ARBA" id="ARBA00023128"/>
    </source>
</evidence>
<organism evidence="7 8">
    <name type="scientific">Coccidioides immitis RMSCC 3703</name>
    <dbReference type="NCBI Taxonomy" id="454286"/>
    <lineage>
        <taxon>Eukaryota</taxon>
        <taxon>Fungi</taxon>
        <taxon>Dikarya</taxon>
        <taxon>Ascomycota</taxon>
        <taxon>Pezizomycotina</taxon>
        <taxon>Eurotiomycetes</taxon>
        <taxon>Eurotiomycetidae</taxon>
        <taxon>Onygenales</taxon>
        <taxon>Onygenaceae</taxon>
        <taxon>Coccidioides</taxon>
    </lineage>
</organism>
<evidence type="ECO:0000256" key="3">
    <source>
        <dbReference type="ARBA" id="ARBA00016197"/>
    </source>
</evidence>
<dbReference type="OrthoDB" id="2831558at2759"/>
<dbReference type="GO" id="GO:0005739">
    <property type="term" value="C:mitochondrion"/>
    <property type="evidence" value="ECO:0007669"/>
    <property type="project" value="UniProtKB-SubCell"/>
</dbReference>
<dbReference type="InterPro" id="IPR051035">
    <property type="entry name" value="Mito_inheritance_9"/>
</dbReference>
<dbReference type="PANTHER" id="PTHR36091">
    <property type="entry name" value="ALTERED INHERITANCE OF MITOCHONDRIA PROTEIN 9, MITOCHONDRIAL"/>
    <property type="match status" value="1"/>
</dbReference>
<dbReference type="STRING" id="454286.A0A0J8R5A9"/>
<dbReference type="AlphaFoldDB" id="A0A0J8R5A9"/>
<keyword evidence="4" id="KW-0809">Transit peptide</keyword>
<evidence type="ECO:0000256" key="4">
    <source>
        <dbReference type="ARBA" id="ARBA00022946"/>
    </source>
</evidence>
<dbReference type="EMBL" id="DS268123">
    <property type="protein sequence ID" value="KMU79580.1"/>
    <property type="molecule type" value="Genomic_DNA"/>
</dbReference>
<reference evidence="8" key="1">
    <citation type="journal article" date="2010" name="Genome Res.">
        <title>Population genomic sequencing of Coccidioides fungi reveals recent hybridization and transposon control.</title>
        <authorList>
            <person name="Neafsey D.E."/>
            <person name="Barker B.M."/>
            <person name="Sharpton T.J."/>
            <person name="Stajich J.E."/>
            <person name="Park D.J."/>
            <person name="Whiston E."/>
            <person name="Hung C.-Y."/>
            <person name="McMahan C."/>
            <person name="White J."/>
            <person name="Sykes S."/>
            <person name="Heiman D."/>
            <person name="Young S."/>
            <person name="Zeng Q."/>
            <person name="Abouelleil A."/>
            <person name="Aftuck L."/>
            <person name="Bessette D."/>
            <person name="Brown A."/>
            <person name="FitzGerald M."/>
            <person name="Lui A."/>
            <person name="Macdonald J.P."/>
            <person name="Priest M."/>
            <person name="Orbach M.J."/>
            <person name="Galgiani J.N."/>
            <person name="Kirkland T.N."/>
            <person name="Cole G.T."/>
            <person name="Birren B.W."/>
            <person name="Henn M.R."/>
            <person name="Taylor J.W."/>
            <person name="Rounsley S.D."/>
        </authorList>
    </citation>
    <scope>NUCLEOTIDE SEQUENCE [LARGE SCALE GENOMIC DNA]</scope>
    <source>
        <strain evidence="8">RMSCC 3703</strain>
    </source>
</reference>
<dbReference type="SUPFAM" id="SSF56112">
    <property type="entry name" value="Protein kinase-like (PK-like)"/>
    <property type="match status" value="1"/>
</dbReference>
<comment type="subcellular location">
    <subcellularLocation>
        <location evidence="1">Mitochondrion</location>
    </subcellularLocation>
</comment>
<proteinExistence type="inferred from homology"/>
<evidence type="ECO:0000313" key="7">
    <source>
        <dbReference type="EMBL" id="KMU79580.1"/>
    </source>
</evidence>